<dbReference type="Gene3D" id="2.40.160.50">
    <property type="entry name" value="membrane protein fhac: a member of the omp85/tpsb transporter family"/>
    <property type="match status" value="1"/>
</dbReference>
<feature type="region of interest" description="Disordered" evidence="6">
    <location>
        <begin position="66"/>
        <end position="160"/>
    </location>
</feature>
<proteinExistence type="predicted"/>
<evidence type="ECO:0000256" key="1">
    <source>
        <dbReference type="ARBA" id="ARBA00004370"/>
    </source>
</evidence>
<feature type="domain" description="POTRA" evidence="9">
    <location>
        <begin position="166"/>
        <end position="234"/>
    </location>
</feature>
<comment type="subcellular location">
    <subcellularLocation>
        <location evidence="1">Membrane</location>
    </subcellularLocation>
</comment>
<organism evidence="11">
    <name type="scientific">uncultured Synechococcales cyanobacterium</name>
    <dbReference type="NCBI Taxonomy" id="1936017"/>
    <lineage>
        <taxon>Bacteria</taxon>
        <taxon>Bacillati</taxon>
        <taxon>Cyanobacteriota</taxon>
        <taxon>Cyanophyceae</taxon>
        <taxon>Synechococcales</taxon>
        <taxon>environmental samples</taxon>
    </lineage>
</organism>
<reference evidence="11" key="1">
    <citation type="submission" date="2020-02" db="EMBL/GenBank/DDBJ databases">
        <authorList>
            <person name="Meier V. D."/>
        </authorList>
    </citation>
    <scope>NUCLEOTIDE SEQUENCE</scope>
    <source>
        <strain evidence="11">AVDCRST_MAG81</strain>
    </source>
</reference>
<feature type="domain" description="Polypeptide-transport-associated ShlB-type" evidence="10">
    <location>
        <begin position="238"/>
        <end position="311"/>
    </location>
</feature>
<dbReference type="Pfam" id="PF08479">
    <property type="entry name" value="POTRA_2"/>
    <property type="match status" value="1"/>
</dbReference>
<feature type="compositionally biased region" description="Pro residues" evidence="6">
    <location>
        <begin position="146"/>
        <end position="160"/>
    </location>
</feature>
<dbReference type="InterPro" id="IPR010827">
    <property type="entry name" value="BamA/TamA_POTRA"/>
</dbReference>
<evidence type="ECO:0000259" key="8">
    <source>
        <dbReference type="Pfam" id="PF01103"/>
    </source>
</evidence>
<evidence type="ECO:0000256" key="4">
    <source>
        <dbReference type="ARBA" id="ARBA00023136"/>
    </source>
</evidence>
<evidence type="ECO:0000313" key="11">
    <source>
        <dbReference type="EMBL" id="CAA9571510.1"/>
    </source>
</evidence>
<dbReference type="PANTHER" id="PTHR12815">
    <property type="entry name" value="SORTING AND ASSEMBLY MACHINERY SAMM50 PROTEIN FAMILY MEMBER"/>
    <property type="match status" value="1"/>
</dbReference>
<dbReference type="EMBL" id="CADCWO010000095">
    <property type="protein sequence ID" value="CAA9571510.1"/>
    <property type="molecule type" value="Genomic_DNA"/>
</dbReference>
<evidence type="ECO:0000256" key="5">
    <source>
        <dbReference type="ARBA" id="ARBA00023237"/>
    </source>
</evidence>
<dbReference type="PANTHER" id="PTHR12815:SF47">
    <property type="entry name" value="TRANSLOCATION AND ASSEMBLY MODULE SUBUNIT TAMA"/>
    <property type="match status" value="1"/>
</dbReference>
<evidence type="ECO:0000256" key="3">
    <source>
        <dbReference type="ARBA" id="ARBA00022729"/>
    </source>
</evidence>
<evidence type="ECO:0000256" key="2">
    <source>
        <dbReference type="ARBA" id="ARBA00022692"/>
    </source>
</evidence>
<keyword evidence="5" id="KW-0998">Cell outer membrane</keyword>
<dbReference type="GO" id="GO:0019867">
    <property type="term" value="C:outer membrane"/>
    <property type="evidence" value="ECO:0007669"/>
    <property type="project" value="InterPro"/>
</dbReference>
<accession>A0A6J4VA06</accession>
<evidence type="ECO:0000256" key="6">
    <source>
        <dbReference type="SAM" id="MobiDB-lite"/>
    </source>
</evidence>
<dbReference type="Gene3D" id="3.10.20.310">
    <property type="entry name" value="membrane protein fhac"/>
    <property type="match status" value="3"/>
</dbReference>
<evidence type="ECO:0000259" key="10">
    <source>
        <dbReference type="Pfam" id="PF08479"/>
    </source>
</evidence>
<dbReference type="Pfam" id="PF07244">
    <property type="entry name" value="POTRA"/>
    <property type="match status" value="1"/>
</dbReference>
<dbReference type="Pfam" id="PF01103">
    <property type="entry name" value="Omp85"/>
    <property type="match status" value="1"/>
</dbReference>
<keyword evidence="2" id="KW-0812">Transmembrane</keyword>
<dbReference type="InterPro" id="IPR013686">
    <property type="entry name" value="Polypept-transport_assoc_ShlB"/>
</dbReference>
<feature type="signal peptide" evidence="7">
    <location>
        <begin position="1"/>
        <end position="33"/>
    </location>
</feature>
<dbReference type="InterPro" id="IPR039910">
    <property type="entry name" value="D15-like"/>
</dbReference>
<protein>
    <submittedName>
        <fullName evidence="11">Outer membrane protein/protective antigen OMA87</fullName>
    </submittedName>
</protein>
<evidence type="ECO:0000259" key="9">
    <source>
        <dbReference type="Pfam" id="PF07244"/>
    </source>
</evidence>
<feature type="compositionally biased region" description="Pro residues" evidence="6">
    <location>
        <begin position="97"/>
        <end position="114"/>
    </location>
</feature>
<feature type="domain" description="Bacterial surface antigen (D15)" evidence="8">
    <location>
        <begin position="420"/>
        <end position="739"/>
    </location>
</feature>
<evidence type="ECO:0000256" key="7">
    <source>
        <dbReference type="SAM" id="SignalP"/>
    </source>
</evidence>
<gene>
    <name evidence="11" type="ORF">AVDCRST_MAG81-1799</name>
</gene>
<sequence>MFEVPKNNLSTTRLSPLLVAVCAAATVNLPATAQGKTLDPVQSHAVQDGFNDTSLAARMVSASSQPQIVAPSRANASMAQAAPPGEQNEPTIQFPPGESPQPAPPSPQVEPPSPDNQTAPAPTPAPGDQTGPDIQFPTIESTPAPEGVPTPTESPQPAAPEPQVLVGEVVVQGVEGELQNTVYQAIQTRPGRTTTRSQLQEDINAIFATGYFANVRAEPSDTPLGVRVTFQVEPNPVLRSVRAEDTQIATQQVIDSIFGSQYGRTLNLQSLQAGIQQLNKYYQDRGYVLGQVVSAPQVSPEGIVTLQIAEGVIEDIQVRYLNKDDQPTKGRTRPFIITRELNNLKVGNALNRNAVQQDLRRVFGLGIFEDVQLALEPGKDPRRVVAVLNIKERKSGQIGAGAGFSSGSGLFGSVNYSQQNLGGNNQKLNAEVQIGPRQREFDISFTDPWIAGDPFRTSYTVNLFNRYTRPYIFDGGEREVNLPNGDNPRLYRLGGAINFTRPLSGGWSVSVGPQYQRVSVRDADRELSPVDELGNQLSFSGSGRDDLLTVQASAVRDRRDNALTPTKGSLLRFGVEQSVPVGSGSILLNRLRGSYSYYIPLRLLKFSQGPQALAFNVQAGTIFGDLPPYEAFTLGGTNTVRGYGEGEVGAGRSSVVASAEYRFPVFSAVGGALFVDFGSDLGTGNNVPGDPAGVRGKPGSGLGYGVGVRVRSPLGPIRVDYGFNQDGGTRLHFGIGERF</sequence>
<name>A0A6J4VA06_9CYAN</name>
<dbReference type="AlphaFoldDB" id="A0A6J4VA06"/>
<feature type="chain" id="PRO_5027098405" evidence="7">
    <location>
        <begin position="34"/>
        <end position="739"/>
    </location>
</feature>
<dbReference type="InterPro" id="IPR000184">
    <property type="entry name" value="Bac_surfAg_D15"/>
</dbReference>
<keyword evidence="3 7" id="KW-0732">Signal</keyword>
<keyword evidence="4" id="KW-0472">Membrane</keyword>